<accession>A0AAV7W311</accession>
<dbReference type="Proteomes" id="UP001066276">
    <property type="component" value="Chromosome 1_2"/>
</dbReference>
<gene>
    <name evidence="2" type="ORF">NDU88_003741</name>
</gene>
<comment type="caution">
    <text evidence="2">The sequence shown here is derived from an EMBL/GenBank/DDBJ whole genome shotgun (WGS) entry which is preliminary data.</text>
</comment>
<dbReference type="AlphaFoldDB" id="A0AAV7W311"/>
<feature type="region of interest" description="Disordered" evidence="1">
    <location>
        <begin position="1"/>
        <end position="20"/>
    </location>
</feature>
<evidence type="ECO:0000256" key="1">
    <source>
        <dbReference type="SAM" id="MobiDB-lite"/>
    </source>
</evidence>
<organism evidence="2 3">
    <name type="scientific">Pleurodeles waltl</name>
    <name type="common">Iberian ribbed newt</name>
    <dbReference type="NCBI Taxonomy" id="8319"/>
    <lineage>
        <taxon>Eukaryota</taxon>
        <taxon>Metazoa</taxon>
        <taxon>Chordata</taxon>
        <taxon>Craniata</taxon>
        <taxon>Vertebrata</taxon>
        <taxon>Euteleostomi</taxon>
        <taxon>Amphibia</taxon>
        <taxon>Batrachia</taxon>
        <taxon>Caudata</taxon>
        <taxon>Salamandroidea</taxon>
        <taxon>Salamandridae</taxon>
        <taxon>Pleurodelinae</taxon>
        <taxon>Pleurodeles</taxon>
    </lineage>
</organism>
<evidence type="ECO:0000313" key="2">
    <source>
        <dbReference type="EMBL" id="KAJ1208355.1"/>
    </source>
</evidence>
<protein>
    <submittedName>
        <fullName evidence="2">Uncharacterized protein</fullName>
    </submittedName>
</protein>
<reference evidence="2" key="1">
    <citation type="journal article" date="2022" name="bioRxiv">
        <title>Sequencing and chromosome-scale assembly of the giantPleurodeles waltlgenome.</title>
        <authorList>
            <person name="Brown T."/>
            <person name="Elewa A."/>
            <person name="Iarovenko S."/>
            <person name="Subramanian E."/>
            <person name="Araus A.J."/>
            <person name="Petzold A."/>
            <person name="Susuki M."/>
            <person name="Suzuki K.-i.T."/>
            <person name="Hayashi T."/>
            <person name="Toyoda A."/>
            <person name="Oliveira C."/>
            <person name="Osipova E."/>
            <person name="Leigh N.D."/>
            <person name="Simon A."/>
            <person name="Yun M.H."/>
        </authorList>
    </citation>
    <scope>NUCLEOTIDE SEQUENCE</scope>
    <source>
        <strain evidence="2">20211129_DDA</strain>
        <tissue evidence="2">Liver</tissue>
    </source>
</reference>
<name>A0AAV7W311_PLEWA</name>
<proteinExistence type="predicted"/>
<evidence type="ECO:0000313" key="3">
    <source>
        <dbReference type="Proteomes" id="UP001066276"/>
    </source>
</evidence>
<sequence length="84" mass="9053">MDAATAATRRQHSIPGSGQQALQWGALLRSALTRAGAGEARVSDGPENSQHVENNFWKVVGRHLGVWYFDDPEPSYQISSGGMA</sequence>
<keyword evidence="3" id="KW-1185">Reference proteome</keyword>
<dbReference type="EMBL" id="JANPWB010000002">
    <property type="protein sequence ID" value="KAJ1208355.1"/>
    <property type="molecule type" value="Genomic_DNA"/>
</dbReference>